<organism evidence="3 4">
    <name type="scientific">Leishmania braziliensis MHOM/BR/75/M2904</name>
    <dbReference type="NCBI Taxonomy" id="420245"/>
    <lineage>
        <taxon>Eukaryota</taxon>
        <taxon>Discoba</taxon>
        <taxon>Euglenozoa</taxon>
        <taxon>Kinetoplastea</taxon>
        <taxon>Metakinetoplastina</taxon>
        <taxon>Trypanosomatida</taxon>
        <taxon>Trypanosomatidae</taxon>
        <taxon>Leishmaniinae</taxon>
        <taxon>Leishmania</taxon>
        <taxon>Leishmania braziliensis species complex</taxon>
    </lineage>
</organism>
<accession>A0A3P3YZ17</accession>
<protein>
    <submittedName>
        <fullName evidence="3">DnaJ_domain_containing_protein</fullName>
    </submittedName>
</protein>
<name>A0A3P3YZ17_LEIBR</name>
<dbReference type="InterPro" id="IPR001623">
    <property type="entry name" value="DnaJ_domain"/>
</dbReference>
<dbReference type="EMBL" id="LS997607">
    <property type="protein sequence ID" value="SYZ63156.1"/>
    <property type="molecule type" value="Genomic_DNA"/>
</dbReference>
<feature type="compositionally biased region" description="Polar residues" evidence="1">
    <location>
        <begin position="254"/>
        <end position="274"/>
    </location>
</feature>
<dbReference type="RefSeq" id="XP_001562158.1">
    <property type="nucleotide sequence ID" value="XM_001562108.1"/>
</dbReference>
<dbReference type="InterPro" id="IPR053232">
    <property type="entry name" value="DnaJ_C/III_chloroplastic"/>
</dbReference>
<evidence type="ECO:0000313" key="4">
    <source>
        <dbReference type="Proteomes" id="UP000319462"/>
    </source>
</evidence>
<dbReference type="PANTHER" id="PTHR45090:SF4">
    <property type="entry name" value="J DOMAIN-CONTAINING PROTEIN"/>
    <property type="match status" value="1"/>
</dbReference>
<dbReference type="InterPro" id="IPR036869">
    <property type="entry name" value="J_dom_sf"/>
</dbReference>
<dbReference type="PRINTS" id="PR00625">
    <property type="entry name" value="JDOMAIN"/>
</dbReference>
<feature type="region of interest" description="Disordered" evidence="1">
    <location>
        <begin position="254"/>
        <end position="275"/>
    </location>
</feature>
<evidence type="ECO:0000256" key="1">
    <source>
        <dbReference type="SAM" id="MobiDB-lite"/>
    </source>
</evidence>
<dbReference type="Proteomes" id="UP000319462">
    <property type="component" value="Chromosome 8"/>
</dbReference>
<reference evidence="3 4" key="1">
    <citation type="submission" date="2018-09" db="EMBL/GenBank/DDBJ databases">
        <authorList>
            <person name="Peiro R."/>
            <person name="Begona"/>
            <person name="Cbmso G."/>
            <person name="Lopez M."/>
            <person name="Gonzalez S."/>
        </authorList>
    </citation>
    <scope>NUCLEOTIDE SEQUENCE [LARGE SCALE GENOMIC DNA]</scope>
</reference>
<dbReference type="PROSITE" id="PS50076">
    <property type="entry name" value="DNAJ_2"/>
    <property type="match status" value="1"/>
</dbReference>
<feature type="domain" description="J" evidence="2">
    <location>
        <begin position="3"/>
        <end position="78"/>
    </location>
</feature>
<dbReference type="AlphaFoldDB" id="A0A3P3YZ17"/>
<dbReference type="CDD" id="cd06257">
    <property type="entry name" value="DnaJ"/>
    <property type="match status" value="1"/>
</dbReference>
<evidence type="ECO:0000259" key="2">
    <source>
        <dbReference type="PROSITE" id="PS50076"/>
    </source>
</evidence>
<evidence type="ECO:0000313" key="3">
    <source>
        <dbReference type="EMBL" id="SYZ63156.1"/>
    </source>
</evidence>
<dbReference type="Pfam" id="PF00226">
    <property type="entry name" value="DnaJ"/>
    <property type="match status" value="1"/>
</dbReference>
<dbReference type="VEuPathDB" id="TriTrypDB:LbrM.08.1020"/>
<dbReference type="Gene3D" id="1.10.287.110">
    <property type="entry name" value="DnaJ domain"/>
    <property type="match status" value="1"/>
</dbReference>
<gene>
    <name evidence="3" type="ORF">LBRM2904_08.0670</name>
</gene>
<proteinExistence type="predicted"/>
<dbReference type="SMART" id="SM00271">
    <property type="entry name" value="DnaJ"/>
    <property type="match status" value="1"/>
</dbReference>
<sequence>MQTLYDILNVPMGASQNELQHAYRRLLTRYHPDRCYHDNDSVAYNTNRKLDKERMCLLQQAYKVLANPHKRSEYDAYLAQKLASDSATYHLAPQQVRRLQGMTQPQVFAFGGGATRSVSGIAGDVKAMEMPTVKNSSVSATAGVASAARQLTSTQEGACRGGAVHLHYANPMTRALATPFRVAETSATTVQEEAVDFAKSPSPHTLPYVPVVYTASVSMRRGSDDTLPVPTMAEGSFKVHLVVPTHGIAASGAQTSTAWPQVSPQHQEQPSAASPTAVLSALSHVPLPRRVRIIQEHLVILAGDS</sequence>
<dbReference type="SUPFAM" id="SSF46565">
    <property type="entry name" value="Chaperone J-domain"/>
    <property type="match status" value="1"/>
</dbReference>
<dbReference type="PANTHER" id="PTHR45090">
    <property type="entry name" value="CHAPERONE PROTEIN DNAJ 20 CHLOROPLASTIC"/>
    <property type="match status" value="1"/>
</dbReference>